<dbReference type="PROSITE" id="PS50238">
    <property type="entry name" value="RHOGAP"/>
    <property type="match status" value="1"/>
</dbReference>
<feature type="compositionally biased region" description="Low complexity" evidence="2">
    <location>
        <begin position="256"/>
        <end position="303"/>
    </location>
</feature>
<feature type="region of interest" description="Disordered" evidence="2">
    <location>
        <begin position="895"/>
        <end position="914"/>
    </location>
</feature>
<dbReference type="PROSITE" id="PS50003">
    <property type="entry name" value="PH_DOMAIN"/>
    <property type="match status" value="1"/>
</dbReference>
<protein>
    <submittedName>
        <fullName evidence="5">Uncharacterized protein</fullName>
    </submittedName>
</protein>
<feature type="compositionally biased region" description="Acidic residues" evidence="2">
    <location>
        <begin position="2322"/>
        <end position="2348"/>
    </location>
</feature>
<keyword evidence="1" id="KW-0343">GTPase activation</keyword>
<dbReference type="GO" id="GO:0005096">
    <property type="term" value="F:GTPase activator activity"/>
    <property type="evidence" value="ECO:0007669"/>
    <property type="project" value="UniProtKB-KW"/>
</dbReference>
<feature type="compositionally biased region" description="Low complexity" evidence="2">
    <location>
        <begin position="19"/>
        <end position="41"/>
    </location>
</feature>
<dbReference type="InterPro" id="IPR000198">
    <property type="entry name" value="RhoGAP_dom"/>
</dbReference>
<feature type="region of interest" description="Disordered" evidence="2">
    <location>
        <begin position="55"/>
        <end position="150"/>
    </location>
</feature>
<accession>A0A8H5DAB2</accession>
<dbReference type="Gene3D" id="1.10.840.10">
    <property type="entry name" value="Ras guanine-nucleotide exchange factors catalytic domain"/>
    <property type="match status" value="1"/>
</dbReference>
<keyword evidence="6" id="KW-1185">Reference proteome</keyword>
<feature type="region of interest" description="Disordered" evidence="2">
    <location>
        <begin position="520"/>
        <end position="549"/>
    </location>
</feature>
<comment type="caution">
    <text evidence="5">The sequence shown here is derived from an EMBL/GenBank/DDBJ whole genome shotgun (WGS) entry which is preliminary data.</text>
</comment>
<feature type="region of interest" description="Disordered" evidence="2">
    <location>
        <begin position="422"/>
        <end position="445"/>
    </location>
</feature>
<dbReference type="SUPFAM" id="SSF48350">
    <property type="entry name" value="GTPase activation domain, GAP"/>
    <property type="match status" value="1"/>
</dbReference>
<dbReference type="GO" id="GO:0005737">
    <property type="term" value="C:cytoplasm"/>
    <property type="evidence" value="ECO:0007669"/>
    <property type="project" value="TreeGrafter"/>
</dbReference>
<dbReference type="Pfam" id="PF00617">
    <property type="entry name" value="RasGEF"/>
    <property type="match status" value="1"/>
</dbReference>
<feature type="region of interest" description="Disordered" evidence="2">
    <location>
        <begin position="2322"/>
        <end position="2356"/>
    </location>
</feature>
<dbReference type="InterPro" id="IPR050729">
    <property type="entry name" value="Rho-GAP"/>
</dbReference>
<dbReference type="GO" id="GO:0005085">
    <property type="term" value="F:guanyl-nucleotide exchange factor activity"/>
    <property type="evidence" value="ECO:0007669"/>
    <property type="project" value="InterPro"/>
</dbReference>
<feature type="region of interest" description="Disordered" evidence="2">
    <location>
        <begin position="946"/>
        <end position="982"/>
    </location>
</feature>
<dbReference type="InterPro" id="IPR008936">
    <property type="entry name" value="Rho_GTPase_activation_prot"/>
</dbReference>
<dbReference type="SUPFAM" id="SSF48366">
    <property type="entry name" value="Ras GEF"/>
    <property type="match status" value="2"/>
</dbReference>
<feature type="compositionally biased region" description="Low complexity" evidence="2">
    <location>
        <begin position="436"/>
        <end position="445"/>
    </location>
</feature>
<feature type="compositionally biased region" description="Acidic residues" evidence="2">
    <location>
        <begin position="524"/>
        <end position="533"/>
    </location>
</feature>
<evidence type="ECO:0000256" key="2">
    <source>
        <dbReference type="SAM" id="MobiDB-lite"/>
    </source>
</evidence>
<dbReference type="PANTHER" id="PTHR23176">
    <property type="entry name" value="RHO/RAC/CDC GTPASE-ACTIVATING PROTEIN"/>
    <property type="match status" value="1"/>
</dbReference>
<feature type="compositionally biased region" description="Polar residues" evidence="2">
    <location>
        <begin position="56"/>
        <end position="67"/>
    </location>
</feature>
<feature type="compositionally biased region" description="Low complexity" evidence="2">
    <location>
        <begin position="825"/>
        <end position="836"/>
    </location>
</feature>
<dbReference type="InterPro" id="IPR023578">
    <property type="entry name" value="Ras_GEF_dom_sf"/>
</dbReference>
<sequence length="2365" mass="259416">MNRRKGVPSPSALAPPADTLAPSTPSSPGLSSRSASPSSGLAQFLAKPKSWFIRSASASKVPTSTGATIGGSEARTSNVGSGGARKHKISRPTDPRPILEGYGVSGSRSVLDLSQPHQGSLDYVHHSPSVPVSPTGAHPLGGPNASSPLGDLRSLSRKAWSRSADDLNQVPSSPISTMSFQDRIAEYRGRSGSNASALIPPSPSSPNVNHVARHPFPSYKAQQPEGGSENMPILVPPGRSATLPTVSISVSPPGSTPININSDSNNSNITSTNVLSSSPSQIQSQTQAAQPPPLQSQSTTQQAKPSHVHTRSHSFTPKLPSKLSNPKLVLSPKRKGSGSNERDIDSQYQQLQQRAGQEILYDSRQHGHGTGQQTMTPTRAGFAFPFVAGSGNHRDANQGGGFTAQHPNRMTMLLAPPTIVEPKSKSLSLPNEDENSSSSKSSARRASQIVYHSGFINRLADSSYSSPFHHHSHAYFTRGDALAKGWKSYKMELKGTKLFFYKPPSDRSAGIKELFPTGLVPPSLEDDADDGEGFGEGREKDLPDPPDPFAVSFVLGASQGKGKARDGGMSEVGGGALSGRRRRAFWGRIVHPDLVRDIQNGKLEKGTFEALTHEAVFATTFLSCESSTPNHSETTQPKSKEDEERALASWRLFASSVLLSLPSIVGRPTFESEFMRCCAYLISGADEESGEKEREKGRVVWLVREYLGYTGKLENEGEWEGWVKENLGCELGKLKRGEGLESGRTADMGSPNLNTFSPRPDVTNGKFVSLMEALQLGTECTTPAGTLSKAMSTVSSTTSASTKTKQSLDLRTFEHQLPPLPPSPSVSHPQQSQQHLPPTPVRQNTYPSRIPWLQLQGEGFSREILLMLDPHFVARSLTLYHRSVVDHVPDELTSEYLLPSGESGSSGEGSAGEVTEELDPVFGSDEKPHWLTKLILLQILGADTSSSSHHHHTLQSPARKSEDHSGPGANVQPQQSSRTHSRSEVISVWAKVGELCRMSGDECSWRSIVEALCSRPVARLEKVWRRVDPLALQAIESWVYPLNTSGEVVFSGGFGPGGAGSGTGAPVGVKEPRVTPWGGNMRAKISEELAKVKDDQMLSVDALTNVHSLFSSFRAAIGSCPKRTQVEEGEISEDVKRMVGFWREMASEGGGKGSLAGKLKKVEQFMTLSMAAEPRRRGMFEPHFWARAIPSAALNVPLHVPSLVPLIFPEPLSSVALVDRTQLIRGRVDSDASDIQYLRGAGAGMDPQLRILRATQNVNEVTKRLIMGTGGTVISLYDGELMLVVQPGGMEPSSRPSSRAPSRPPSSVIDGLTGMGAEREKPLSRAPSIRVKPTSSQVLERKTSMARRNSLPSLSHRPNFTISERSPDPPLRVLVQAGTLNALVNILVHGLRNVSVSVADDNGEMTLREGMTRELVVDRMEFARVWWNVFRSFLTPLVFFEVRFYPSLTDYARNGASESTLTLLRKMYITAQPSGSSPSVADYLEVLSSRTRVLELISDWLTAGGGAQDVLDDPHLYTALKSFLNTSADHVVFKTENFEEPDVAAAWVGLIDTKALLQSTFDAQTKRPMIQRTQQVGNLRRGSASTVAGVLGAFGGGGRARGASIRDPPDLDGMNVEELVDTIDGMARAALSNVTEEDLYVTTDLLEVQTSDRTGWFSPREAGHSDEAIEIQNMYTHIQEVEPSNLISEMTQDALYRLLPPSIRSCIRAYGIIRKWLISKLVVPRLGLRGRQARMELLLQAIEIARLRNAEPNVSHHIEQPCVRSFVEAVVTSAVISVESRMHQRPWQFIAYNRGCTCESLAALLARPSIQSTSSRDCLTVDMGWLIERMLEVIASPDVVETSVQDGQSLVNFDKRRHLCNLVNRATSLPFPRKTLQSDETTRRGFERLNVIEREVLYLQFDHRGIREESTREAFAASAPPSIKKVAKPFQKLVALQMEKNRRDKNLRLRMQKEKFQEQSRNDRREDMLNKAMRPKKQMSSAAQKQHRNKKSMSAFLSFMRPISSAFGAELSITSGVKKTAEELDFPTSGKPSLVLSIMDAKVAQFINNERSFTFQLKTEDGGNYILQAVNKKEMNKWLETINKVTSTAAKRRLTYLGPKPQLQDHIHEHSAVASRDPRAVFGVELQYLLQREAGGGPVPPGTVPIIIDQCLSEVESRGLSEVGIYRIAGAVSEINALKDAYNRGEYPITDANDIHAVCDLVKAWFRVLPEPVFPPSSYHDIMSAMRIENLEDRLSAIHSVVQALPQANFDLLKRVAEHLDKVTDYEEHNQMTAEALAIVFSPNLLRAPQNDFVTILNNMGQSHKLVKALITHFHKIFDEADPEAEVHSDEDDMESPILEEEEEEEAEPANLASQEVREFLRFED</sequence>
<feature type="compositionally biased region" description="Low complexity" evidence="2">
    <location>
        <begin position="1292"/>
        <end position="1307"/>
    </location>
</feature>
<feature type="compositionally biased region" description="Polar residues" evidence="2">
    <location>
        <begin position="1346"/>
        <end position="1362"/>
    </location>
</feature>
<name>A0A8H5DAB2_9AGAR</name>
<feature type="region of interest" description="Disordered" evidence="2">
    <location>
        <begin position="740"/>
        <end position="760"/>
    </location>
</feature>
<dbReference type="SMART" id="SM00324">
    <property type="entry name" value="RhoGAP"/>
    <property type="match status" value="1"/>
</dbReference>
<feature type="region of interest" description="Disordered" evidence="2">
    <location>
        <begin position="1287"/>
        <end position="1362"/>
    </location>
</feature>
<dbReference type="InterPro" id="IPR001849">
    <property type="entry name" value="PH_domain"/>
</dbReference>
<feature type="region of interest" description="Disordered" evidence="2">
    <location>
        <begin position="814"/>
        <end position="844"/>
    </location>
</feature>
<feature type="compositionally biased region" description="Polar residues" evidence="2">
    <location>
        <begin position="242"/>
        <end position="253"/>
    </location>
</feature>
<dbReference type="EMBL" id="JAACJO010000008">
    <property type="protein sequence ID" value="KAF5355162.1"/>
    <property type="molecule type" value="Genomic_DNA"/>
</dbReference>
<feature type="domain" description="Rho-GAP" evidence="4">
    <location>
        <begin position="2124"/>
        <end position="2318"/>
    </location>
</feature>
<feature type="region of interest" description="Disordered" evidence="2">
    <location>
        <begin position="1"/>
        <end position="41"/>
    </location>
</feature>
<dbReference type="CDD" id="cd00159">
    <property type="entry name" value="RhoGAP"/>
    <property type="match status" value="1"/>
</dbReference>
<evidence type="ECO:0000313" key="6">
    <source>
        <dbReference type="Proteomes" id="UP000559027"/>
    </source>
</evidence>
<dbReference type="OrthoDB" id="79452at2759"/>
<dbReference type="Proteomes" id="UP000559027">
    <property type="component" value="Unassembled WGS sequence"/>
</dbReference>
<dbReference type="PANTHER" id="PTHR23176:SF129">
    <property type="entry name" value="RHO GTPASE ACTIVATING PROTEIN AT 16F, ISOFORM E-RELATED"/>
    <property type="match status" value="1"/>
</dbReference>
<dbReference type="GO" id="GO:0007264">
    <property type="term" value="P:small GTPase-mediated signal transduction"/>
    <property type="evidence" value="ECO:0007669"/>
    <property type="project" value="InterPro"/>
</dbReference>
<dbReference type="Gene3D" id="2.30.29.30">
    <property type="entry name" value="Pleckstrin-homology domain (PH domain)/Phosphotyrosine-binding domain (PTB)"/>
    <property type="match status" value="1"/>
</dbReference>
<evidence type="ECO:0000259" key="4">
    <source>
        <dbReference type="PROSITE" id="PS50238"/>
    </source>
</evidence>
<dbReference type="InterPro" id="IPR036964">
    <property type="entry name" value="RASGEF_cat_dom_sf"/>
</dbReference>
<feature type="region of interest" description="Disordered" evidence="2">
    <location>
        <begin position="191"/>
        <end position="350"/>
    </location>
</feature>
<evidence type="ECO:0000256" key="1">
    <source>
        <dbReference type="ARBA" id="ARBA00022468"/>
    </source>
</evidence>
<feature type="domain" description="PH" evidence="3">
    <location>
        <begin position="2036"/>
        <end position="2087"/>
    </location>
</feature>
<dbReference type="InterPro" id="IPR001895">
    <property type="entry name" value="RASGEF_cat_dom"/>
</dbReference>
<organism evidence="5 6">
    <name type="scientific">Leucocoprinus leucothites</name>
    <dbReference type="NCBI Taxonomy" id="201217"/>
    <lineage>
        <taxon>Eukaryota</taxon>
        <taxon>Fungi</taxon>
        <taxon>Dikarya</taxon>
        <taxon>Basidiomycota</taxon>
        <taxon>Agaricomycotina</taxon>
        <taxon>Agaricomycetes</taxon>
        <taxon>Agaricomycetidae</taxon>
        <taxon>Agaricales</taxon>
        <taxon>Agaricineae</taxon>
        <taxon>Agaricaceae</taxon>
        <taxon>Leucocoprinus</taxon>
    </lineage>
</organism>
<evidence type="ECO:0000259" key="3">
    <source>
        <dbReference type="PROSITE" id="PS50003"/>
    </source>
</evidence>
<proteinExistence type="predicted"/>
<dbReference type="InterPro" id="IPR011993">
    <property type="entry name" value="PH-like_dom_sf"/>
</dbReference>
<dbReference type="SUPFAM" id="SSF50729">
    <property type="entry name" value="PH domain-like"/>
    <property type="match status" value="1"/>
</dbReference>
<dbReference type="Pfam" id="PF00620">
    <property type="entry name" value="RhoGAP"/>
    <property type="match status" value="1"/>
</dbReference>
<evidence type="ECO:0000313" key="5">
    <source>
        <dbReference type="EMBL" id="KAF5355162.1"/>
    </source>
</evidence>
<reference evidence="5 6" key="1">
    <citation type="journal article" date="2020" name="ISME J.">
        <title>Uncovering the hidden diversity of litter-decomposition mechanisms in mushroom-forming fungi.</title>
        <authorList>
            <person name="Floudas D."/>
            <person name="Bentzer J."/>
            <person name="Ahren D."/>
            <person name="Johansson T."/>
            <person name="Persson P."/>
            <person name="Tunlid A."/>
        </authorList>
    </citation>
    <scope>NUCLEOTIDE SEQUENCE [LARGE SCALE GENOMIC DNA]</scope>
    <source>
        <strain evidence="5 6">CBS 146.42</strain>
    </source>
</reference>
<gene>
    <name evidence="5" type="ORF">D9756_005591</name>
</gene>
<dbReference type="Gene3D" id="1.10.555.10">
    <property type="entry name" value="Rho GTPase activation protein"/>
    <property type="match status" value="1"/>
</dbReference>